<name>A0ABS1MVB5_9ACTN</name>
<gene>
    <name evidence="2" type="ORF">JK360_20045</name>
</gene>
<dbReference type="RefSeq" id="WP_201806326.1">
    <property type="nucleotide sequence ID" value="NZ_JAERRI010000010.1"/>
</dbReference>
<keyword evidence="3" id="KW-1185">Reference proteome</keyword>
<reference evidence="2 3" key="1">
    <citation type="submission" date="2021-01" db="EMBL/GenBank/DDBJ databases">
        <title>WGS of actinomycetes isolated from Thailand.</title>
        <authorList>
            <person name="Thawai C."/>
        </authorList>
    </citation>
    <scope>NUCLEOTIDE SEQUENCE [LARGE SCALE GENOMIC DNA]</scope>
    <source>
        <strain evidence="2 3">CH9-7</strain>
    </source>
</reference>
<organism evidence="2 3">
    <name type="scientific">Streptomyces siderophoricus</name>
    <dbReference type="NCBI Taxonomy" id="2802281"/>
    <lineage>
        <taxon>Bacteria</taxon>
        <taxon>Bacillati</taxon>
        <taxon>Actinomycetota</taxon>
        <taxon>Actinomycetes</taxon>
        <taxon>Kitasatosporales</taxon>
        <taxon>Streptomycetaceae</taxon>
        <taxon>Streptomyces</taxon>
    </lineage>
</organism>
<protein>
    <submittedName>
        <fullName evidence="2">Uncharacterized protein</fullName>
    </submittedName>
</protein>
<sequence>MRLRRTVTAAATTCVLGLGALAGTAHAGGAHSSSAPTATTSVSSVAPANWWDGRQANTAYKYRLFTRPSSTAPVKGTLPANLEVKILRHNQATHWDKIQLFKKVGKLKKGTTGYIHWANDDAPTCLPQYPQPCNAW</sequence>
<evidence type="ECO:0000313" key="3">
    <source>
        <dbReference type="Proteomes" id="UP000629371"/>
    </source>
</evidence>
<evidence type="ECO:0000313" key="2">
    <source>
        <dbReference type="EMBL" id="MBL1091660.1"/>
    </source>
</evidence>
<feature type="chain" id="PRO_5047014573" evidence="1">
    <location>
        <begin position="28"/>
        <end position="136"/>
    </location>
</feature>
<dbReference type="EMBL" id="JAERRI010000010">
    <property type="protein sequence ID" value="MBL1091660.1"/>
    <property type="molecule type" value="Genomic_DNA"/>
</dbReference>
<proteinExistence type="predicted"/>
<feature type="signal peptide" evidence="1">
    <location>
        <begin position="1"/>
        <end position="27"/>
    </location>
</feature>
<keyword evidence="1" id="KW-0732">Signal</keyword>
<evidence type="ECO:0000256" key="1">
    <source>
        <dbReference type="SAM" id="SignalP"/>
    </source>
</evidence>
<comment type="caution">
    <text evidence="2">The sequence shown here is derived from an EMBL/GenBank/DDBJ whole genome shotgun (WGS) entry which is preliminary data.</text>
</comment>
<dbReference type="Proteomes" id="UP000629371">
    <property type="component" value="Unassembled WGS sequence"/>
</dbReference>
<accession>A0ABS1MVB5</accession>